<gene>
    <name evidence="2" type="ORF">HETSPECPRED_005838</name>
</gene>
<feature type="region of interest" description="Disordered" evidence="1">
    <location>
        <begin position="377"/>
        <end position="412"/>
    </location>
</feature>
<keyword evidence="3" id="KW-1185">Reference proteome</keyword>
<reference evidence="2" key="1">
    <citation type="submission" date="2021-03" db="EMBL/GenBank/DDBJ databases">
        <authorList>
            <person name="Tagirdzhanova G."/>
        </authorList>
    </citation>
    <scope>NUCLEOTIDE SEQUENCE</scope>
</reference>
<evidence type="ECO:0000313" key="3">
    <source>
        <dbReference type="Proteomes" id="UP000664521"/>
    </source>
</evidence>
<protein>
    <submittedName>
        <fullName evidence="2">Uncharacterized protein</fullName>
    </submittedName>
</protein>
<dbReference type="EMBL" id="CAJPDS010000038">
    <property type="protein sequence ID" value="CAF9925444.1"/>
    <property type="molecule type" value="Genomic_DNA"/>
</dbReference>
<dbReference type="OrthoDB" id="5426765at2759"/>
<organism evidence="2 3">
    <name type="scientific">Heterodermia speciosa</name>
    <dbReference type="NCBI Taxonomy" id="116794"/>
    <lineage>
        <taxon>Eukaryota</taxon>
        <taxon>Fungi</taxon>
        <taxon>Dikarya</taxon>
        <taxon>Ascomycota</taxon>
        <taxon>Pezizomycotina</taxon>
        <taxon>Lecanoromycetes</taxon>
        <taxon>OSLEUM clade</taxon>
        <taxon>Lecanoromycetidae</taxon>
        <taxon>Caliciales</taxon>
        <taxon>Physciaceae</taxon>
        <taxon>Heterodermia</taxon>
    </lineage>
</organism>
<proteinExistence type="predicted"/>
<name>A0A8H3FJ10_9LECA</name>
<evidence type="ECO:0000313" key="2">
    <source>
        <dbReference type="EMBL" id="CAF9925444.1"/>
    </source>
</evidence>
<sequence>MDPLGITTSLFAIVSCSYTTILLTREWKRRIEFSKELCDVHQRDIEVLQRVIQECCEIANSATQISTSIKESFRNCAIREKNLLEILEPSQGASSKLSETIRLSLLKKDLKRRYGMFRESVLLLRDLCSELRTQQQLVDMSAGMARLASDFLEEENEIDEKEQVPSAAMAKDSNKPHTRLISALEQLGSSNYVIKATVVVENPCRERGQRFKYISTEAEHAPALVKLDTGSDVDVVSHEFLAEAGFTAEAFMPIPEEAKDSFIGIEGTPYRPESTVELFWFREGEQRMRKSRFYVVSGAPVDMLLGSKRFAEEAAKRVALFTGPPKSKGGNPSVNSEFSLLTNVFLATLELEKQREAERLEEAERMEEMRFQEELERRQARSRKIFPTVSNAIPDLEQGSSTSASPIPQPSK</sequence>
<dbReference type="Proteomes" id="UP000664521">
    <property type="component" value="Unassembled WGS sequence"/>
</dbReference>
<evidence type="ECO:0000256" key="1">
    <source>
        <dbReference type="SAM" id="MobiDB-lite"/>
    </source>
</evidence>
<accession>A0A8H3FJ10</accession>
<dbReference type="AlphaFoldDB" id="A0A8H3FJ10"/>
<comment type="caution">
    <text evidence="2">The sequence shown here is derived from an EMBL/GenBank/DDBJ whole genome shotgun (WGS) entry which is preliminary data.</text>
</comment>